<evidence type="ECO:0000313" key="1">
    <source>
        <dbReference type="EMBL" id="KAK7343129.1"/>
    </source>
</evidence>
<reference evidence="1 2" key="1">
    <citation type="submission" date="2024-01" db="EMBL/GenBank/DDBJ databases">
        <title>The genomes of 5 underutilized Papilionoideae crops provide insights into root nodulation and disease resistanc.</title>
        <authorList>
            <person name="Jiang F."/>
        </authorList>
    </citation>
    <scope>NUCLEOTIDE SEQUENCE [LARGE SCALE GENOMIC DNA]</scope>
    <source>
        <strain evidence="1">JINMINGXINNONG_FW02</strain>
        <tissue evidence="1">Leaves</tissue>
    </source>
</reference>
<organism evidence="1 2">
    <name type="scientific">Phaseolus coccineus</name>
    <name type="common">Scarlet runner bean</name>
    <name type="synonym">Phaseolus multiflorus</name>
    <dbReference type="NCBI Taxonomy" id="3886"/>
    <lineage>
        <taxon>Eukaryota</taxon>
        <taxon>Viridiplantae</taxon>
        <taxon>Streptophyta</taxon>
        <taxon>Embryophyta</taxon>
        <taxon>Tracheophyta</taxon>
        <taxon>Spermatophyta</taxon>
        <taxon>Magnoliopsida</taxon>
        <taxon>eudicotyledons</taxon>
        <taxon>Gunneridae</taxon>
        <taxon>Pentapetalae</taxon>
        <taxon>rosids</taxon>
        <taxon>fabids</taxon>
        <taxon>Fabales</taxon>
        <taxon>Fabaceae</taxon>
        <taxon>Papilionoideae</taxon>
        <taxon>50 kb inversion clade</taxon>
        <taxon>NPAAA clade</taxon>
        <taxon>indigoferoid/millettioid clade</taxon>
        <taxon>Phaseoleae</taxon>
        <taxon>Phaseolus</taxon>
    </lineage>
</organism>
<dbReference type="EMBL" id="JAYMYR010000009">
    <property type="protein sequence ID" value="KAK7343129.1"/>
    <property type="molecule type" value="Genomic_DNA"/>
</dbReference>
<sequence>MEFDWNNVEAVNICETCRGKIQFDDQHSKFLQIEEPVHGSHSLHGEGWWQKQHHRWIPYTMPDQRHALVWNMTKWHATNHKCIALPEAFSACF</sequence>
<comment type="caution">
    <text evidence="1">The sequence shown here is derived from an EMBL/GenBank/DDBJ whole genome shotgun (WGS) entry which is preliminary data.</text>
</comment>
<keyword evidence="2" id="KW-1185">Reference proteome</keyword>
<proteinExistence type="predicted"/>
<accession>A0AAN9QPA7</accession>
<evidence type="ECO:0000313" key="2">
    <source>
        <dbReference type="Proteomes" id="UP001374584"/>
    </source>
</evidence>
<protein>
    <submittedName>
        <fullName evidence="1">Uncharacterized protein</fullName>
    </submittedName>
</protein>
<dbReference type="AlphaFoldDB" id="A0AAN9QPA7"/>
<name>A0AAN9QPA7_PHACN</name>
<dbReference type="Proteomes" id="UP001374584">
    <property type="component" value="Unassembled WGS sequence"/>
</dbReference>
<gene>
    <name evidence="1" type="ORF">VNO80_26092</name>
</gene>